<dbReference type="NCBIfam" id="TIGR00621">
    <property type="entry name" value="ssb"/>
    <property type="match status" value="1"/>
</dbReference>
<dbReference type="PATRIC" id="fig|1303.81.peg.2139"/>
<proteinExistence type="predicted"/>
<dbReference type="GO" id="GO:0003697">
    <property type="term" value="F:single-stranded DNA binding"/>
    <property type="evidence" value="ECO:0007669"/>
    <property type="project" value="InterPro"/>
</dbReference>
<evidence type="ECO:0000256" key="3">
    <source>
        <dbReference type="RuleBase" id="RU000524"/>
    </source>
</evidence>
<keyword evidence="1 2" id="KW-0238">DNA-binding</keyword>
<feature type="compositionally biased region" description="Polar residues" evidence="4">
    <location>
        <begin position="120"/>
        <end position="149"/>
    </location>
</feature>
<dbReference type="Gene3D" id="2.40.50.140">
    <property type="entry name" value="Nucleic acid-binding proteins"/>
    <property type="match status" value="1"/>
</dbReference>
<evidence type="ECO:0000313" key="5">
    <source>
        <dbReference type="EMBL" id="KXT89435.1"/>
    </source>
</evidence>
<dbReference type="EMBL" id="LQZP01000419">
    <property type="protein sequence ID" value="KXT89435.1"/>
    <property type="molecule type" value="Genomic_DNA"/>
</dbReference>
<reference evidence="5 6" key="1">
    <citation type="submission" date="2016-01" db="EMBL/GenBank/DDBJ databases">
        <title>Highly variable Streptococcus oralis are common among viridans streptococci isolated from primates.</title>
        <authorList>
            <person name="Denapaite D."/>
            <person name="Rieger M."/>
            <person name="Koendgen S."/>
            <person name="Brueckner R."/>
            <person name="Ochigava I."/>
            <person name="Kappeler P."/>
            <person name="Maetz-Rensing K."/>
            <person name="Leendertz F."/>
            <person name="Hakenbeck R."/>
        </authorList>
    </citation>
    <scope>NUCLEOTIDE SEQUENCE [LARGE SCALE GENOMIC DNA]</scope>
    <source>
        <strain evidence="5 6">DD21</strain>
    </source>
</reference>
<dbReference type="AlphaFoldDB" id="A0A139PH02"/>
<dbReference type="GO" id="GO:0006260">
    <property type="term" value="P:DNA replication"/>
    <property type="evidence" value="ECO:0007669"/>
    <property type="project" value="InterPro"/>
</dbReference>
<dbReference type="PROSITE" id="PS50935">
    <property type="entry name" value="SSB"/>
    <property type="match status" value="1"/>
</dbReference>
<dbReference type="InterPro" id="IPR012340">
    <property type="entry name" value="NA-bd_OB-fold"/>
</dbReference>
<dbReference type="InterPro" id="IPR011344">
    <property type="entry name" value="ssDNA-bd"/>
</dbReference>
<evidence type="ECO:0000256" key="2">
    <source>
        <dbReference type="PIRNR" id="PIRNR002070"/>
    </source>
</evidence>
<dbReference type="InterPro" id="IPR000424">
    <property type="entry name" value="Primosome_PriB/ssb"/>
</dbReference>
<gene>
    <name evidence="5" type="ORF">SORDD21_01753</name>
</gene>
<dbReference type="SUPFAM" id="SSF50249">
    <property type="entry name" value="Nucleic acid-binding proteins"/>
    <property type="match status" value="1"/>
</dbReference>
<sequence length="159" mass="17854">MQSFIANGRVSDIPSDAVGKTSNGHVSFKFEFVCDTSQQDQEGKTLPAFFHVQVYGKQAEVMAQSLVKGSPVLIKGEIIQRRYTNNQGQRRTYQFIAPALQGGITFLESKDATNRRKQEQFNMQQQPSENQKSLFSGDENQNTLPNDSYPTPIDADEPF</sequence>
<dbReference type="CDD" id="cd04496">
    <property type="entry name" value="SSB_OBF"/>
    <property type="match status" value="1"/>
</dbReference>
<evidence type="ECO:0000313" key="6">
    <source>
        <dbReference type="Proteomes" id="UP000070053"/>
    </source>
</evidence>
<dbReference type="OrthoDB" id="9809878at2"/>
<dbReference type="Pfam" id="PF00436">
    <property type="entry name" value="SSB"/>
    <property type="match status" value="1"/>
</dbReference>
<evidence type="ECO:0000256" key="1">
    <source>
        <dbReference type="ARBA" id="ARBA00023125"/>
    </source>
</evidence>
<dbReference type="Proteomes" id="UP000070053">
    <property type="component" value="Unassembled WGS sequence"/>
</dbReference>
<protein>
    <recommendedName>
        <fullName evidence="2 3">Single-stranded DNA-binding protein</fullName>
    </recommendedName>
</protein>
<name>A0A139PH02_STROR</name>
<accession>A0A139PH02</accession>
<organism evidence="5 6">
    <name type="scientific">Streptococcus oralis</name>
    <dbReference type="NCBI Taxonomy" id="1303"/>
    <lineage>
        <taxon>Bacteria</taxon>
        <taxon>Bacillati</taxon>
        <taxon>Bacillota</taxon>
        <taxon>Bacilli</taxon>
        <taxon>Lactobacillales</taxon>
        <taxon>Streptococcaceae</taxon>
        <taxon>Streptococcus</taxon>
    </lineage>
</organism>
<dbReference type="PIRSF" id="PIRSF002070">
    <property type="entry name" value="SSB"/>
    <property type="match status" value="1"/>
</dbReference>
<feature type="region of interest" description="Disordered" evidence="4">
    <location>
        <begin position="113"/>
        <end position="159"/>
    </location>
</feature>
<evidence type="ECO:0000256" key="4">
    <source>
        <dbReference type="SAM" id="MobiDB-lite"/>
    </source>
</evidence>
<comment type="caution">
    <text evidence="5">The sequence shown here is derived from an EMBL/GenBank/DDBJ whole genome shotgun (WGS) entry which is preliminary data.</text>
</comment>